<feature type="compositionally biased region" description="Low complexity" evidence="1">
    <location>
        <begin position="51"/>
        <end position="76"/>
    </location>
</feature>
<dbReference type="GO" id="GO:0006281">
    <property type="term" value="P:DNA repair"/>
    <property type="evidence" value="ECO:0007669"/>
    <property type="project" value="InterPro"/>
</dbReference>
<dbReference type="GO" id="GO:0015628">
    <property type="term" value="P:protein secretion by the type II secretion system"/>
    <property type="evidence" value="ECO:0007669"/>
    <property type="project" value="TreeGrafter"/>
</dbReference>
<dbReference type="InterPro" id="IPR003583">
    <property type="entry name" value="Hlx-hairpin-Hlx_DNA-bd_motif"/>
</dbReference>
<proteinExistence type="predicted"/>
<accession>A0A9D1YDY3</accession>
<dbReference type="Gene3D" id="1.10.150.320">
    <property type="entry name" value="Photosystem II 12 kDa extrinsic protein"/>
    <property type="match status" value="1"/>
</dbReference>
<dbReference type="AlphaFoldDB" id="A0A9D1YDY3"/>
<dbReference type="SUPFAM" id="SSF47781">
    <property type="entry name" value="RuvA domain 2-like"/>
    <property type="match status" value="1"/>
</dbReference>
<dbReference type="InterPro" id="IPR004509">
    <property type="entry name" value="Competence_ComEA_HhH"/>
</dbReference>
<keyword evidence="2" id="KW-0472">Membrane</keyword>
<evidence type="ECO:0000259" key="3">
    <source>
        <dbReference type="SMART" id="SM00278"/>
    </source>
</evidence>
<dbReference type="SMART" id="SM00278">
    <property type="entry name" value="HhH1"/>
    <property type="match status" value="2"/>
</dbReference>
<feature type="domain" description="Helix-hairpin-helix DNA-binding motif class 1" evidence="3">
    <location>
        <begin position="125"/>
        <end position="144"/>
    </location>
</feature>
<dbReference type="EMBL" id="DXDX01000216">
    <property type="protein sequence ID" value="HIY22601.1"/>
    <property type="molecule type" value="Genomic_DNA"/>
</dbReference>
<evidence type="ECO:0000256" key="1">
    <source>
        <dbReference type="SAM" id="MobiDB-lite"/>
    </source>
</evidence>
<keyword evidence="4" id="KW-0238">DNA-binding</keyword>
<dbReference type="InterPro" id="IPR051675">
    <property type="entry name" value="Endo/Exo/Phosphatase_dom_1"/>
</dbReference>
<feature type="transmembrane region" description="Helical" evidence="2">
    <location>
        <begin position="12"/>
        <end position="31"/>
    </location>
</feature>
<dbReference type="InterPro" id="IPR010994">
    <property type="entry name" value="RuvA_2-like"/>
</dbReference>
<name>A0A9D1YDY3_9FIRM</name>
<organism evidence="4 5">
    <name type="scientific">Candidatus Flavonifractor merdigallinarum</name>
    <dbReference type="NCBI Taxonomy" id="2838589"/>
    <lineage>
        <taxon>Bacteria</taxon>
        <taxon>Bacillati</taxon>
        <taxon>Bacillota</taxon>
        <taxon>Clostridia</taxon>
        <taxon>Eubacteriales</taxon>
        <taxon>Oscillospiraceae</taxon>
        <taxon>Flavonifractor</taxon>
    </lineage>
</organism>
<reference evidence="4" key="1">
    <citation type="journal article" date="2021" name="PeerJ">
        <title>Extensive microbial diversity within the chicken gut microbiome revealed by metagenomics and culture.</title>
        <authorList>
            <person name="Gilroy R."/>
            <person name="Ravi A."/>
            <person name="Getino M."/>
            <person name="Pursley I."/>
            <person name="Horton D.L."/>
            <person name="Alikhan N.F."/>
            <person name="Baker D."/>
            <person name="Gharbi K."/>
            <person name="Hall N."/>
            <person name="Watson M."/>
            <person name="Adriaenssens E.M."/>
            <person name="Foster-Nyarko E."/>
            <person name="Jarju S."/>
            <person name="Secka A."/>
            <person name="Antonio M."/>
            <person name="Oren A."/>
            <person name="Chaudhuri R.R."/>
            <person name="La Ragione R."/>
            <person name="Hildebrand F."/>
            <person name="Pallen M.J."/>
        </authorList>
    </citation>
    <scope>NUCLEOTIDE SEQUENCE</scope>
    <source>
        <strain evidence="4">ChiBcec16_6824</strain>
    </source>
</reference>
<dbReference type="GO" id="GO:0003677">
    <property type="term" value="F:DNA binding"/>
    <property type="evidence" value="ECO:0007669"/>
    <property type="project" value="UniProtKB-KW"/>
</dbReference>
<dbReference type="PANTHER" id="PTHR21180">
    <property type="entry name" value="ENDONUCLEASE/EXONUCLEASE/PHOSPHATASE FAMILY DOMAIN-CONTAINING PROTEIN 1"/>
    <property type="match status" value="1"/>
</dbReference>
<reference evidence="4" key="2">
    <citation type="submission" date="2021-04" db="EMBL/GenBank/DDBJ databases">
        <authorList>
            <person name="Gilroy R."/>
        </authorList>
    </citation>
    <scope>NUCLEOTIDE SEQUENCE</scope>
    <source>
        <strain evidence="4">ChiBcec16_6824</strain>
    </source>
</reference>
<feature type="region of interest" description="Disordered" evidence="1">
    <location>
        <begin position="50"/>
        <end position="84"/>
    </location>
</feature>
<comment type="caution">
    <text evidence="4">The sequence shown here is derived from an EMBL/GenBank/DDBJ whole genome shotgun (WGS) entry which is preliminary data.</text>
</comment>
<protein>
    <submittedName>
        <fullName evidence="4">ComEA family DNA-binding protein</fullName>
    </submittedName>
</protein>
<dbReference type="GO" id="GO:0015627">
    <property type="term" value="C:type II protein secretion system complex"/>
    <property type="evidence" value="ECO:0007669"/>
    <property type="project" value="TreeGrafter"/>
</dbReference>
<dbReference type="Pfam" id="PF12836">
    <property type="entry name" value="HHH_3"/>
    <property type="match status" value="1"/>
</dbReference>
<keyword evidence="2" id="KW-0812">Transmembrane</keyword>
<dbReference type="PANTHER" id="PTHR21180:SF32">
    <property type="entry name" value="ENDONUCLEASE_EXONUCLEASE_PHOSPHATASE FAMILY DOMAIN-CONTAINING PROTEIN 1"/>
    <property type="match status" value="1"/>
</dbReference>
<sequence length="148" mass="15756">MGGRKVKISRLEGVAILLTAVAVSFTAGWMLRGSRSASPIQVETQYRLTRTEATLTEPTPEPSAAEESPTPSQSAEPSDKVLPGEKININTATAEELERLPGIGPTRAQAIVDDRAANGPFRIPEDLTRVSGIGEATLQGLIDYVTVE</sequence>
<evidence type="ECO:0000256" key="2">
    <source>
        <dbReference type="SAM" id="Phobius"/>
    </source>
</evidence>
<evidence type="ECO:0000313" key="4">
    <source>
        <dbReference type="EMBL" id="HIY22601.1"/>
    </source>
</evidence>
<evidence type="ECO:0000313" key="5">
    <source>
        <dbReference type="Proteomes" id="UP000823868"/>
    </source>
</evidence>
<gene>
    <name evidence="4" type="ORF">H9841_11965</name>
</gene>
<dbReference type="Proteomes" id="UP000823868">
    <property type="component" value="Unassembled WGS sequence"/>
</dbReference>
<feature type="domain" description="Helix-hairpin-helix DNA-binding motif class 1" evidence="3">
    <location>
        <begin position="95"/>
        <end position="114"/>
    </location>
</feature>
<dbReference type="NCBIfam" id="TIGR00426">
    <property type="entry name" value="competence protein ComEA helix-hairpin-helix repeat region"/>
    <property type="match status" value="1"/>
</dbReference>
<keyword evidence="2" id="KW-1133">Transmembrane helix</keyword>